<protein>
    <recommendedName>
        <fullName evidence="3">Nuclear transport factor 2 family protein</fullName>
    </recommendedName>
</protein>
<accession>A0A1G8MKX7</accession>
<dbReference type="SUPFAM" id="SSF54427">
    <property type="entry name" value="NTF2-like"/>
    <property type="match status" value="1"/>
</dbReference>
<dbReference type="RefSeq" id="WP_218134524.1">
    <property type="nucleotide sequence ID" value="NZ_FNCG01000028.1"/>
</dbReference>
<name>A0A1G8MKX7_9SPHI</name>
<sequence length="133" mass="14543">MKTTEEVKGQLANKFLTGLKNRDWELMRSALANDVTWTLPGTSLLSGPAVGADAVIKRAGQLRDFGVMVQFNHILYGLDSVALSLHNTASRGDLILDEQVAIVCDITDNKISRITTHLSDVEGINEFFIEGVI</sequence>
<evidence type="ECO:0000313" key="2">
    <source>
        <dbReference type="Proteomes" id="UP000199705"/>
    </source>
</evidence>
<dbReference type="AlphaFoldDB" id="A0A1G8MKX7"/>
<dbReference type="EMBL" id="FNCG01000028">
    <property type="protein sequence ID" value="SDI68639.1"/>
    <property type="molecule type" value="Genomic_DNA"/>
</dbReference>
<proteinExistence type="predicted"/>
<dbReference type="STRING" id="551996.SAMN05192573_1282"/>
<dbReference type="InterPro" id="IPR032710">
    <property type="entry name" value="NTF2-like_dom_sf"/>
</dbReference>
<dbReference type="Proteomes" id="UP000199705">
    <property type="component" value="Unassembled WGS sequence"/>
</dbReference>
<evidence type="ECO:0000313" key="1">
    <source>
        <dbReference type="EMBL" id="SDI68639.1"/>
    </source>
</evidence>
<gene>
    <name evidence="1" type="ORF">SAMN05192573_1282</name>
</gene>
<organism evidence="1 2">
    <name type="scientific">Mucilaginibacter gossypii</name>
    <dbReference type="NCBI Taxonomy" id="551996"/>
    <lineage>
        <taxon>Bacteria</taxon>
        <taxon>Pseudomonadati</taxon>
        <taxon>Bacteroidota</taxon>
        <taxon>Sphingobacteriia</taxon>
        <taxon>Sphingobacteriales</taxon>
        <taxon>Sphingobacteriaceae</taxon>
        <taxon>Mucilaginibacter</taxon>
    </lineage>
</organism>
<evidence type="ECO:0008006" key="3">
    <source>
        <dbReference type="Google" id="ProtNLM"/>
    </source>
</evidence>
<reference evidence="2" key="1">
    <citation type="submission" date="2016-10" db="EMBL/GenBank/DDBJ databases">
        <authorList>
            <person name="Varghese N."/>
            <person name="Submissions S."/>
        </authorList>
    </citation>
    <scope>NUCLEOTIDE SEQUENCE [LARGE SCALE GENOMIC DNA]</scope>
    <source>
        <strain evidence="2">Gh-67</strain>
    </source>
</reference>
<keyword evidence="2" id="KW-1185">Reference proteome</keyword>
<dbReference type="Gene3D" id="3.10.450.50">
    <property type="match status" value="1"/>
</dbReference>